<dbReference type="EMBL" id="JBGNUJ010000008">
    <property type="protein sequence ID" value="KAL3956149.1"/>
    <property type="molecule type" value="Genomic_DNA"/>
</dbReference>
<name>A0ACC4DIM3_PURLI</name>
<organism evidence="1 2">
    <name type="scientific">Purpureocillium lilacinum</name>
    <name type="common">Paecilomyces lilacinus</name>
    <dbReference type="NCBI Taxonomy" id="33203"/>
    <lineage>
        <taxon>Eukaryota</taxon>
        <taxon>Fungi</taxon>
        <taxon>Dikarya</taxon>
        <taxon>Ascomycota</taxon>
        <taxon>Pezizomycotina</taxon>
        <taxon>Sordariomycetes</taxon>
        <taxon>Hypocreomycetidae</taxon>
        <taxon>Hypocreales</taxon>
        <taxon>Ophiocordycipitaceae</taxon>
        <taxon>Purpureocillium</taxon>
    </lineage>
</organism>
<comment type="caution">
    <text evidence="1">The sequence shown here is derived from an EMBL/GenBank/DDBJ whole genome shotgun (WGS) entry which is preliminary data.</text>
</comment>
<gene>
    <name evidence="1" type="ORF">ACCO45_008995</name>
</gene>
<proteinExistence type="predicted"/>
<evidence type="ECO:0000313" key="2">
    <source>
        <dbReference type="Proteomes" id="UP001638806"/>
    </source>
</evidence>
<evidence type="ECO:0000313" key="1">
    <source>
        <dbReference type="EMBL" id="KAL3956149.1"/>
    </source>
</evidence>
<dbReference type="Proteomes" id="UP001638806">
    <property type="component" value="Unassembled WGS sequence"/>
</dbReference>
<accession>A0ACC4DIM3</accession>
<reference evidence="1" key="1">
    <citation type="submission" date="2024-12" db="EMBL/GenBank/DDBJ databases">
        <title>Comparative genomics and development of molecular markers within Purpureocillium lilacinum and among Purpureocillium species.</title>
        <authorList>
            <person name="Yeh Z.-Y."/>
            <person name="Ni N.-T."/>
            <person name="Lo P.-H."/>
            <person name="Mushyakhwo K."/>
            <person name="Lin C.-F."/>
            <person name="Nai Y.-S."/>
        </authorList>
    </citation>
    <scope>NUCLEOTIDE SEQUENCE</scope>
    <source>
        <strain evidence="1">NCHU-NPUST-175</strain>
    </source>
</reference>
<keyword evidence="2" id="KW-1185">Reference proteome</keyword>
<protein>
    <submittedName>
        <fullName evidence="1">Uncharacterized protein</fullName>
    </submittedName>
</protein>
<sequence>MSKQEQQSEADSLPVGDQVVIYNDQAAERGQYATDKYGQSLIQTDPAAERKLRLKCDLAIVPTVSLLYLFCFIDRANLGNARIAGLEKDLHFKGYDYNASVSIFYISYILFEIPANILCKWMKPGWFLPLTSLCFGITSLGTAFVKTTPQLMAVRFLLGIFEAGMMPGIAYYLSRWYRRAELVFRLSLYIVMAPLAGAFGGLLASAILTLSHFGNLHQWRMIFAIEGIITIGVSLIAFVTLTDRPATARWLSESEKKLAVARIKSERVATTTVLDKIDKPKLLRGINNPLTLSTAFIFLLNNITVQGLAFSPRPFSKTPVQQQLYTVPPYVFGAFFTVAFPVVSWRLDKRQLLMALTAPMCMVGYIMYLASTNANVRYGATFLIASSVFAVGPLANAQVSANVRGHRHQRHVRQHRGLISSWSFLPTDGPNYHIGNGLNLATNAAVLVTATVVLLWMRRDNKRRAAIDVDAALEGLSPQEIEDLDWKHPGFRWRE</sequence>